<sequence>MRLRTLLCGPLVLLLGFATLFAQEKPFVASKRWALVIGAQNYQEYGQLRYAAGDARAVHKALLEKFDFEPGTVRLLTDEPGGGGVTHENVSRELDGLLADPKLDRSDLFVFFFSGHGVGLPSGDYLLPINATKADAEKVGIPVKSIIERFVRAGLKNVLVISDACRGGEENAFGEELQELGKKANIAVLLGCAPGKRSYENRTFRQGVFAHFLLESFEKTELRNPVSGALWASAVAEDVRKSVFEFTQRDFGEDAQEPAIWSEKTQDVLLAAYLPQSGESGLAAFLDEAQKLEQAQFEAALARYAEALFQAEEYLTAVEALKTLDQIGEMTDHSRYTLGIALDLTDRLSESVRILEKLAKESESEYIRALAVCSNGSKTVLVEDRLKAIDALWETDSSDGAAMLIWVLVKNNAESDTQQLFATRILESTDPQGRLYAYVKAESHVLAGQNDEAVEWYRKGRQLPPGIIEDYLFQIGEYIVLGSLKRFDDLEKLFAETDAVGEHRAFWLLAKARFHKDNDRFDEMIRFLREAMKESPAPNEIIAGLRIAGMRVALIADEVKAASEAHPYSWKAWLAKMIAESVKNGMEKGMDLIRPTEKYAESEVDFVTMAFTIVDEMLQETFEAGAIDGMAYAQLQTTFFNLMIEYVPKFGLDAELWERLVTIGLSNERNLQLYFLAREHLTPLERQGKMSSGLLSIYMMICIGVGDSEEVERIAHSDKFVASDRVDSQWFLAMTWATAGKFQEAYDLVKKLVEPSYPLKDHARATRALLEAIVGDKDEARKLLDPEFKDPAQRAFAGIAWHALGEFDKSFPLLEESRTQRNSNWLPIHAFAVGVLFEEVKAAGDSDACDTLAYEAGLAHPGNPLFARFHYGLKPDVSIYVGTKSLPAIGVGDQMEPRVTTVEWTVSADGSAKGRLGIEEGMALEFTGTVDEYGNLAAVGTWDGSEHKIYAKVPPPDRYGKVGRLESMGVVFMAFDKLQVRKTWIARPNIGAYGP</sequence>
<proteinExistence type="predicted"/>
<dbReference type="Proteomes" id="UP000662873">
    <property type="component" value="Chromosome"/>
</dbReference>
<dbReference type="PANTHER" id="PTHR22576:SF37">
    <property type="entry name" value="MUCOSA-ASSOCIATED LYMPHOID TISSUE LYMPHOMA TRANSLOCATION PROTEIN 1"/>
    <property type="match status" value="1"/>
</dbReference>
<protein>
    <recommendedName>
        <fullName evidence="1">Peptidase C14 caspase domain-containing protein</fullName>
    </recommendedName>
</protein>
<dbReference type="KEGG" id="npy:NPRO_21760"/>
<organism evidence="2 3">
    <name type="scientific">Candidatus Nitrosymbiomonas proteolyticus</name>
    <dbReference type="NCBI Taxonomy" id="2608984"/>
    <lineage>
        <taxon>Bacteria</taxon>
        <taxon>Bacillati</taxon>
        <taxon>Armatimonadota</taxon>
        <taxon>Armatimonadota incertae sedis</taxon>
        <taxon>Candidatus Nitrosymbiomonas</taxon>
    </lineage>
</organism>
<dbReference type="SUPFAM" id="SSF48452">
    <property type="entry name" value="TPR-like"/>
    <property type="match status" value="2"/>
</dbReference>
<dbReference type="InterPro" id="IPR011990">
    <property type="entry name" value="TPR-like_helical_dom_sf"/>
</dbReference>
<reference evidence="2" key="1">
    <citation type="journal article" name="DNA Res.">
        <title>The physiological potential of anammox bacteria as revealed by their core genome structure.</title>
        <authorList>
            <person name="Okubo T."/>
            <person name="Toyoda A."/>
            <person name="Fukuhara K."/>
            <person name="Uchiyama I."/>
            <person name="Harigaya Y."/>
            <person name="Kuroiwa M."/>
            <person name="Suzuki T."/>
            <person name="Murakami Y."/>
            <person name="Suwa Y."/>
            <person name="Takami H."/>
        </authorList>
    </citation>
    <scope>NUCLEOTIDE SEQUENCE</scope>
    <source>
        <strain evidence="2">317325-2</strain>
    </source>
</reference>
<dbReference type="GO" id="GO:0004197">
    <property type="term" value="F:cysteine-type endopeptidase activity"/>
    <property type="evidence" value="ECO:0007669"/>
    <property type="project" value="InterPro"/>
</dbReference>
<feature type="domain" description="Peptidase C14 caspase" evidence="1">
    <location>
        <begin position="31"/>
        <end position="263"/>
    </location>
</feature>
<evidence type="ECO:0000313" key="3">
    <source>
        <dbReference type="Proteomes" id="UP000662873"/>
    </source>
</evidence>
<evidence type="ECO:0000313" key="2">
    <source>
        <dbReference type="EMBL" id="BBO24581.1"/>
    </source>
</evidence>
<gene>
    <name evidence="2" type="ORF">NPRO_21760</name>
</gene>
<accession>A0A809SAW1</accession>
<name>A0A809SAW1_9BACT</name>
<dbReference type="AlphaFoldDB" id="A0A809SAW1"/>
<dbReference type="Gene3D" id="1.25.40.10">
    <property type="entry name" value="Tetratricopeptide repeat domain"/>
    <property type="match status" value="1"/>
</dbReference>
<dbReference type="PANTHER" id="PTHR22576">
    <property type="entry name" value="MUCOSA ASSOCIATED LYMPHOID TISSUE LYMPHOMA TRANSLOCATION PROTEIN 1/PARACASPASE"/>
    <property type="match status" value="1"/>
</dbReference>
<dbReference type="SUPFAM" id="SSF52129">
    <property type="entry name" value="Caspase-like"/>
    <property type="match status" value="1"/>
</dbReference>
<dbReference type="GO" id="GO:0006508">
    <property type="term" value="P:proteolysis"/>
    <property type="evidence" value="ECO:0007669"/>
    <property type="project" value="InterPro"/>
</dbReference>
<dbReference type="Pfam" id="PF00656">
    <property type="entry name" value="Peptidase_C14"/>
    <property type="match status" value="1"/>
</dbReference>
<dbReference type="EMBL" id="AP021858">
    <property type="protein sequence ID" value="BBO24581.1"/>
    <property type="molecule type" value="Genomic_DNA"/>
</dbReference>
<dbReference type="InterPro" id="IPR029030">
    <property type="entry name" value="Caspase-like_dom_sf"/>
</dbReference>
<evidence type="ECO:0000259" key="1">
    <source>
        <dbReference type="Pfam" id="PF00656"/>
    </source>
</evidence>
<dbReference type="InterPro" id="IPR052039">
    <property type="entry name" value="Caspase-related_regulators"/>
</dbReference>
<dbReference type="InterPro" id="IPR011600">
    <property type="entry name" value="Pept_C14_caspase"/>
</dbReference>
<dbReference type="Gene3D" id="3.40.50.1460">
    <property type="match status" value="1"/>
</dbReference>